<dbReference type="RefSeq" id="WP_021796349.1">
    <property type="nucleotide sequence ID" value="NZ_ACVN02000031.1"/>
</dbReference>
<keyword evidence="2" id="KW-1185">Reference proteome</keyword>
<sequence>MIGVEIMISFMIVPFYAQIWLFDSTTKNIPEMGEELGRVVANENVVMIFTQPDTDGDVEVSIGSVGDDTSGTLIYQGEMSFLSGVARVGSIAAGDLYDIKLTQNIGVHVEIYASPLELPNKIDIFFSSRDLIESIEKVLL</sequence>
<dbReference type="AlphaFoldDB" id="U2R186"/>
<evidence type="ECO:0000313" key="2">
    <source>
        <dbReference type="Proteomes" id="UP000017052"/>
    </source>
</evidence>
<dbReference type="Proteomes" id="UP000017052">
    <property type="component" value="Unassembled WGS sequence"/>
</dbReference>
<dbReference type="EMBL" id="ACVN02000031">
    <property type="protein sequence ID" value="ERK62284.1"/>
    <property type="molecule type" value="Genomic_DNA"/>
</dbReference>
<comment type="caution">
    <text evidence="1">The sequence shown here is derived from an EMBL/GenBank/DDBJ whole genome shotgun (WGS) entry which is preliminary data.</text>
</comment>
<gene>
    <name evidence="1" type="ORF">HMPREF0682_2364</name>
</gene>
<protein>
    <submittedName>
        <fullName evidence="1">Uncharacterized protein</fullName>
    </submittedName>
</protein>
<name>U2R186_9ACTN</name>
<organism evidence="1 2">
    <name type="scientific">Propionibacterium acidifaciens F0233</name>
    <dbReference type="NCBI Taxonomy" id="553198"/>
    <lineage>
        <taxon>Bacteria</taxon>
        <taxon>Bacillati</taxon>
        <taxon>Actinomycetota</taxon>
        <taxon>Actinomycetes</taxon>
        <taxon>Propionibacteriales</taxon>
        <taxon>Propionibacteriaceae</taxon>
        <taxon>Propionibacterium</taxon>
    </lineage>
</organism>
<evidence type="ECO:0000313" key="1">
    <source>
        <dbReference type="EMBL" id="ERK62284.1"/>
    </source>
</evidence>
<proteinExistence type="predicted"/>
<dbReference type="GeneID" id="95360109"/>
<reference evidence="1" key="1">
    <citation type="submission" date="2013-08" db="EMBL/GenBank/DDBJ databases">
        <authorList>
            <person name="Durkin A.S."/>
            <person name="Haft D.R."/>
            <person name="McCorrison J."/>
            <person name="Torralba M."/>
            <person name="Gillis M."/>
            <person name="Haft D.H."/>
            <person name="Methe B."/>
            <person name="Sutton G."/>
            <person name="Nelson K.E."/>
        </authorList>
    </citation>
    <scope>NUCLEOTIDE SEQUENCE [LARGE SCALE GENOMIC DNA]</scope>
    <source>
        <strain evidence="1">F0233</strain>
    </source>
</reference>
<accession>U2R186</accession>